<feature type="region of interest" description="Disordered" evidence="1">
    <location>
        <begin position="74"/>
        <end position="93"/>
    </location>
</feature>
<organism evidence="2">
    <name type="scientific">Nicotiana tabacum</name>
    <name type="common">Common tobacco</name>
    <dbReference type="NCBI Taxonomy" id="4097"/>
    <lineage>
        <taxon>Eukaryota</taxon>
        <taxon>Viridiplantae</taxon>
        <taxon>Streptophyta</taxon>
        <taxon>Embryophyta</taxon>
        <taxon>Tracheophyta</taxon>
        <taxon>Spermatophyta</taxon>
        <taxon>Magnoliopsida</taxon>
        <taxon>eudicotyledons</taxon>
        <taxon>Gunneridae</taxon>
        <taxon>Pentapetalae</taxon>
        <taxon>asterids</taxon>
        <taxon>lamiids</taxon>
        <taxon>Solanales</taxon>
        <taxon>Solanaceae</taxon>
        <taxon>Nicotianoideae</taxon>
        <taxon>Nicotianeae</taxon>
        <taxon>Nicotiana</taxon>
    </lineage>
</organism>
<gene>
    <name evidence="2" type="primary">LOC107827814</name>
</gene>
<sequence>MQQRNPITRMKYMKLNTVVEDTLPDTLPPDTPFLVADILMEAPKKSNNKNEVHEAQYGGGGYPAARYPIPGGGIPGGGGGYPDGSRGGGGNLGGGRGRVGGGGYCLYGCCGRRNYNGCSRCCSYKGEAIHG</sequence>
<evidence type="ECO:0000256" key="1">
    <source>
        <dbReference type="SAM" id="MobiDB-lite"/>
    </source>
</evidence>
<evidence type="ECO:0000313" key="2">
    <source>
        <dbReference type="RefSeq" id="XP_016510499.1"/>
    </source>
</evidence>
<dbReference type="InterPro" id="IPR010800">
    <property type="entry name" value="GRP"/>
</dbReference>
<name>A0A1S4DBB6_TOBAC</name>
<dbReference type="PANTHER" id="PTHR37389">
    <property type="entry name" value="NODULIN-24"/>
    <property type="match status" value="1"/>
</dbReference>
<reference evidence="2" key="1">
    <citation type="submission" date="2025-08" db="UniProtKB">
        <authorList>
            <consortium name="RefSeq"/>
        </authorList>
    </citation>
    <scope>IDENTIFICATION</scope>
</reference>
<protein>
    <submittedName>
        <fullName evidence="2">Glycine-rich protein 3 short isoform</fullName>
    </submittedName>
</protein>
<accession>A0A1S4DBB6</accession>
<proteinExistence type="predicted"/>
<dbReference type="KEGG" id="nta:107827814"/>
<dbReference type="AlphaFoldDB" id="A0A1S4DBB6"/>
<dbReference type="PaxDb" id="4097-A0A1S4DBB6"/>
<dbReference type="RefSeq" id="XP_016510499.1">
    <property type="nucleotide sequence ID" value="XM_016655013.1"/>
</dbReference>
<dbReference type="PANTHER" id="PTHR37389:SF28">
    <property type="entry name" value="GLYCINE-RICH PROTEIN"/>
    <property type="match status" value="1"/>
</dbReference>